<gene>
    <name evidence="1" type="ORF">MNB_SV-8-440</name>
</gene>
<name>A0A1W1B9N0_9ZZZZ</name>
<dbReference type="InterPro" id="IPR046613">
    <property type="entry name" value="DUF6726"/>
</dbReference>
<proteinExistence type="predicted"/>
<reference evidence="1" key="1">
    <citation type="submission" date="2016-10" db="EMBL/GenBank/DDBJ databases">
        <authorList>
            <person name="de Groot N.N."/>
        </authorList>
    </citation>
    <scope>NUCLEOTIDE SEQUENCE</scope>
</reference>
<accession>A0A1W1B9N0</accession>
<dbReference type="EMBL" id="FPHD01000007">
    <property type="protein sequence ID" value="SFV50246.1"/>
    <property type="molecule type" value="Genomic_DNA"/>
</dbReference>
<organism evidence="1">
    <name type="scientific">hydrothermal vent metagenome</name>
    <dbReference type="NCBI Taxonomy" id="652676"/>
    <lineage>
        <taxon>unclassified sequences</taxon>
        <taxon>metagenomes</taxon>
        <taxon>ecological metagenomes</taxon>
    </lineage>
</organism>
<sequence length="44" mass="4274">MSGCTQIVTAPIKIAGAAVSATIDVAGSAAHAVAGSDDDEEKED</sequence>
<protein>
    <submittedName>
        <fullName evidence="1">Uncharacterized protein</fullName>
    </submittedName>
</protein>
<evidence type="ECO:0000313" key="1">
    <source>
        <dbReference type="EMBL" id="SFV50246.1"/>
    </source>
</evidence>
<dbReference type="AlphaFoldDB" id="A0A1W1B9N0"/>
<dbReference type="Pfam" id="PF20487">
    <property type="entry name" value="DUF6726"/>
    <property type="match status" value="1"/>
</dbReference>